<feature type="transmembrane region" description="Helical" evidence="7">
    <location>
        <begin position="225"/>
        <end position="249"/>
    </location>
</feature>
<feature type="transmembrane region" description="Helical" evidence="7">
    <location>
        <begin position="261"/>
        <end position="285"/>
    </location>
</feature>
<dbReference type="OrthoDB" id="106838at2"/>
<feature type="transmembrane region" description="Helical" evidence="7">
    <location>
        <begin position="305"/>
        <end position="338"/>
    </location>
</feature>
<keyword evidence="9" id="KW-1185">Reference proteome</keyword>
<dbReference type="PANTHER" id="PTHR21716:SF4">
    <property type="entry name" value="TRANSMEMBRANE PROTEIN 245"/>
    <property type="match status" value="1"/>
</dbReference>
<organism evidence="8 9">
    <name type="scientific">Tropicimonas isoalkanivorans</name>
    <dbReference type="NCBI Taxonomy" id="441112"/>
    <lineage>
        <taxon>Bacteria</taxon>
        <taxon>Pseudomonadati</taxon>
        <taxon>Pseudomonadota</taxon>
        <taxon>Alphaproteobacteria</taxon>
        <taxon>Rhodobacterales</taxon>
        <taxon>Roseobacteraceae</taxon>
        <taxon>Tropicimonas</taxon>
    </lineage>
</organism>
<evidence type="ECO:0000313" key="8">
    <source>
        <dbReference type="EMBL" id="SFB73871.1"/>
    </source>
</evidence>
<keyword evidence="5 7" id="KW-0472">Membrane</keyword>
<dbReference type="InterPro" id="IPR002549">
    <property type="entry name" value="AI-2E-like"/>
</dbReference>
<proteinExistence type="inferred from homology"/>
<reference evidence="8 9" key="1">
    <citation type="submission" date="2016-10" db="EMBL/GenBank/DDBJ databases">
        <authorList>
            <person name="de Groot N.N."/>
        </authorList>
    </citation>
    <scope>NUCLEOTIDE SEQUENCE [LARGE SCALE GENOMIC DNA]</scope>
    <source>
        <strain evidence="8 9">DSM 19548</strain>
    </source>
</reference>
<comment type="subcellular location">
    <subcellularLocation>
        <location evidence="1">Membrane</location>
        <topology evidence="1">Multi-pass membrane protein</topology>
    </subcellularLocation>
</comment>
<evidence type="ECO:0000256" key="3">
    <source>
        <dbReference type="ARBA" id="ARBA00022692"/>
    </source>
</evidence>
<evidence type="ECO:0000256" key="5">
    <source>
        <dbReference type="ARBA" id="ARBA00023136"/>
    </source>
</evidence>
<protein>
    <submittedName>
        <fullName evidence="8">Predicted PurR-regulated permease PerM</fullName>
    </submittedName>
</protein>
<evidence type="ECO:0000256" key="6">
    <source>
        <dbReference type="SAM" id="MobiDB-lite"/>
    </source>
</evidence>
<gene>
    <name evidence="8" type="ORF">SAMN04488094_101212</name>
</gene>
<keyword evidence="3 7" id="KW-0812">Transmembrane</keyword>
<evidence type="ECO:0000256" key="1">
    <source>
        <dbReference type="ARBA" id="ARBA00004141"/>
    </source>
</evidence>
<comment type="similarity">
    <text evidence="2">Belongs to the autoinducer-2 exporter (AI-2E) (TC 2.A.86) family.</text>
</comment>
<accession>A0A1I1DG08</accession>
<feature type="transmembrane region" description="Helical" evidence="7">
    <location>
        <begin position="156"/>
        <end position="177"/>
    </location>
</feature>
<keyword evidence="4 7" id="KW-1133">Transmembrane helix</keyword>
<dbReference type="AlphaFoldDB" id="A0A1I1DG08"/>
<dbReference type="Pfam" id="PF01594">
    <property type="entry name" value="AI-2E_transport"/>
    <property type="match status" value="1"/>
</dbReference>
<feature type="transmembrane region" description="Helical" evidence="7">
    <location>
        <begin position="63"/>
        <end position="85"/>
    </location>
</feature>
<feature type="transmembrane region" description="Helical" evidence="7">
    <location>
        <begin position="33"/>
        <end position="51"/>
    </location>
</feature>
<evidence type="ECO:0000256" key="7">
    <source>
        <dbReference type="SAM" id="Phobius"/>
    </source>
</evidence>
<sequence>MQDRIRHTTFGTLVLILATIGMSIVLFPFWKSIFWAVVLAILFWPVRQVVVRRLRGRKTIASILIVLLVMIFVLIPAILIAGLIVDGAATIVEDIRSGAFRPGEFFSTVEDRLPRTTDFLKRTGVDFEAVKKLSGQAFFSVAQFAASHVAVIGQSASVFVFHVVLTLYILFALLQQGDNIYGVIFSRFPASRHAKEKFFAAFSGMAVATIKGMVSVGIVQAVLGGAIFAVLGINSAVFWGALMGLLSVVPPFGASVIWAPAALVMVLHGDTSGGLILLAYGVAVVSMSDNVVRPIVVGRASSVPGYMVLVTTLGGLAMFGLTGLVLGPVIASLFLSAWQWFDESERQTSLGEPTEADVRPAAVEHGPTT</sequence>
<dbReference type="PANTHER" id="PTHR21716">
    <property type="entry name" value="TRANSMEMBRANE PROTEIN"/>
    <property type="match status" value="1"/>
</dbReference>
<feature type="transmembrane region" description="Helical" evidence="7">
    <location>
        <begin position="7"/>
        <end position="27"/>
    </location>
</feature>
<name>A0A1I1DG08_9RHOB</name>
<dbReference type="EMBL" id="FOLG01000001">
    <property type="protein sequence ID" value="SFB73871.1"/>
    <property type="molecule type" value="Genomic_DNA"/>
</dbReference>
<evidence type="ECO:0000256" key="4">
    <source>
        <dbReference type="ARBA" id="ARBA00022989"/>
    </source>
</evidence>
<evidence type="ECO:0000256" key="2">
    <source>
        <dbReference type="ARBA" id="ARBA00009773"/>
    </source>
</evidence>
<dbReference type="Proteomes" id="UP000198728">
    <property type="component" value="Unassembled WGS sequence"/>
</dbReference>
<evidence type="ECO:0000313" key="9">
    <source>
        <dbReference type="Proteomes" id="UP000198728"/>
    </source>
</evidence>
<feature type="region of interest" description="Disordered" evidence="6">
    <location>
        <begin position="348"/>
        <end position="369"/>
    </location>
</feature>
<dbReference type="GO" id="GO:0016020">
    <property type="term" value="C:membrane"/>
    <property type="evidence" value="ECO:0007669"/>
    <property type="project" value="UniProtKB-SubCell"/>
</dbReference>
<dbReference type="RefSeq" id="WP_093358606.1">
    <property type="nucleotide sequence ID" value="NZ_FOLG01000001.1"/>
</dbReference>